<proteinExistence type="predicted"/>
<sequence>MNLDAITQGHLVKRAILDQIITQARSQVQATNSIYNQFKNLLDPMETWRHGHYRNLACMLDMSINTLKYYVQEGDHLKQNNRKKILQFLGYSPNNWDTLEQEAIFKLLAKKLSV</sequence>
<comment type="caution">
    <text evidence="1">The sequence shown here is derived from an EMBL/GenBank/DDBJ whole genome shotgun (WGS) entry which is preliminary data.</text>
</comment>
<dbReference type="AlphaFoldDB" id="A1ZGA3"/>
<evidence type="ECO:0000313" key="2">
    <source>
        <dbReference type="Proteomes" id="UP000004095"/>
    </source>
</evidence>
<dbReference type="EMBL" id="AAWS01000006">
    <property type="protein sequence ID" value="EAY30520.1"/>
    <property type="molecule type" value="Genomic_DNA"/>
</dbReference>
<evidence type="ECO:0000313" key="1">
    <source>
        <dbReference type="EMBL" id="EAY30520.1"/>
    </source>
</evidence>
<protein>
    <submittedName>
        <fullName evidence="1">Uncharacterized protein</fullName>
    </submittedName>
</protein>
<gene>
    <name evidence="1" type="ORF">M23134_03156</name>
</gene>
<dbReference type="Proteomes" id="UP000004095">
    <property type="component" value="Unassembled WGS sequence"/>
</dbReference>
<dbReference type="RefSeq" id="WP_002694757.1">
    <property type="nucleotide sequence ID" value="NZ_AAWS01000006.1"/>
</dbReference>
<name>A1ZGA3_MICM2</name>
<organism evidence="1 2">
    <name type="scientific">Microscilla marina ATCC 23134</name>
    <dbReference type="NCBI Taxonomy" id="313606"/>
    <lineage>
        <taxon>Bacteria</taxon>
        <taxon>Pseudomonadati</taxon>
        <taxon>Bacteroidota</taxon>
        <taxon>Cytophagia</taxon>
        <taxon>Cytophagales</taxon>
        <taxon>Microscillaceae</taxon>
        <taxon>Microscilla</taxon>
    </lineage>
</organism>
<accession>A1ZGA3</accession>
<keyword evidence="2" id="KW-1185">Reference proteome</keyword>
<reference evidence="1 2" key="1">
    <citation type="submission" date="2007-01" db="EMBL/GenBank/DDBJ databases">
        <authorList>
            <person name="Haygood M."/>
            <person name="Podell S."/>
            <person name="Anderson C."/>
            <person name="Hopkinson B."/>
            <person name="Roe K."/>
            <person name="Barbeau K."/>
            <person name="Gaasterland T."/>
            <person name="Ferriera S."/>
            <person name="Johnson J."/>
            <person name="Kravitz S."/>
            <person name="Beeson K."/>
            <person name="Sutton G."/>
            <person name="Rogers Y.-H."/>
            <person name="Friedman R."/>
            <person name="Frazier M."/>
            <person name="Venter J.C."/>
        </authorList>
    </citation>
    <scope>NUCLEOTIDE SEQUENCE [LARGE SCALE GENOMIC DNA]</scope>
    <source>
        <strain evidence="1 2">ATCC 23134</strain>
    </source>
</reference>